<dbReference type="Pfam" id="PF05521">
    <property type="entry name" value="Phage_HCP"/>
    <property type="match status" value="1"/>
</dbReference>
<dbReference type="Gene3D" id="2.40.10.270">
    <property type="entry name" value="Bacteriophage SPP1 head-tail adaptor protein"/>
    <property type="match status" value="1"/>
</dbReference>
<evidence type="ECO:0000313" key="1">
    <source>
        <dbReference type="EMBL" id="MTW15165.1"/>
    </source>
</evidence>
<dbReference type="RefSeq" id="WP_155478510.1">
    <property type="nucleotide sequence ID" value="NZ_WNKV01000002.1"/>
</dbReference>
<name>A0A9X4XHH0_9BRAD</name>
<accession>A0A9X4XHH0</accession>
<dbReference type="InterPro" id="IPR038666">
    <property type="entry name" value="SSP1_head-tail_sf"/>
</dbReference>
<organism evidence="1 2">
    <name type="scientific">Rhodoplanes serenus</name>
    <dbReference type="NCBI Taxonomy" id="200615"/>
    <lineage>
        <taxon>Bacteria</taxon>
        <taxon>Pseudomonadati</taxon>
        <taxon>Pseudomonadota</taxon>
        <taxon>Alphaproteobacteria</taxon>
        <taxon>Hyphomicrobiales</taxon>
        <taxon>Nitrobacteraceae</taxon>
        <taxon>Rhodoplanes</taxon>
    </lineage>
</organism>
<dbReference type="EMBL" id="WNKV01000002">
    <property type="protein sequence ID" value="MTW15165.1"/>
    <property type="molecule type" value="Genomic_DNA"/>
</dbReference>
<comment type="caution">
    <text evidence="1">The sequence shown here is derived from an EMBL/GenBank/DDBJ whole genome shotgun (WGS) entry which is preliminary data.</text>
</comment>
<dbReference type="Proteomes" id="UP000438991">
    <property type="component" value="Unassembled WGS sequence"/>
</dbReference>
<protein>
    <submittedName>
        <fullName evidence="1">Head-tail adaptor protein</fullName>
    </submittedName>
</protein>
<evidence type="ECO:0000313" key="2">
    <source>
        <dbReference type="Proteomes" id="UP000438991"/>
    </source>
</evidence>
<gene>
    <name evidence="1" type="ORF">GJ689_02970</name>
</gene>
<dbReference type="InterPro" id="IPR008767">
    <property type="entry name" value="Phage_SPP1_head-tail_adaptor"/>
</dbReference>
<reference evidence="1 2" key="1">
    <citation type="submission" date="2019-11" db="EMBL/GenBank/DDBJ databases">
        <title>Whole-genome sequence of Rhodoplanes serenus DSM 18633, type strain.</title>
        <authorList>
            <person name="Kyndt J.A."/>
            <person name="Meyer T.E."/>
        </authorList>
    </citation>
    <scope>NUCLEOTIDE SEQUENCE [LARGE SCALE GENOMIC DNA]</scope>
    <source>
        <strain evidence="1 2">DSM 18633</strain>
    </source>
</reference>
<sequence length="108" mass="11578">MTPDPGRLRCRLVIEAPAETADGAGGVVRSHVAVATVWAAIEPRAGRDDVAADMAAAVVSHRIVLRAGPVITLRHRLRLGDRLFRIVALRGLDPAGRFVVVDAEERIV</sequence>
<proteinExistence type="predicted"/>
<dbReference type="AlphaFoldDB" id="A0A9X4XHH0"/>